<dbReference type="InterPro" id="IPR023206">
    <property type="entry name" value="Bifunctional_P450_P450_red"/>
</dbReference>
<keyword evidence="7 15" id="KW-0479">Metal-binding</keyword>
<dbReference type="InterPro" id="IPR001128">
    <property type="entry name" value="Cyt_P450"/>
</dbReference>
<comment type="catalytic activity">
    <reaction evidence="14 15">
        <text>2 oxidized [cytochrome P450] + NADPH = 2 reduced [cytochrome P450] + NADP(+) + H(+)</text>
        <dbReference type="Rhea" id="RHEA:24040"/>
        <dbReference type="Rhea" id="RHEA-COMP:14627"/>
        <dbReference type="Rhea" id="RHEA-COMP:14628"/>
        <dbReference type="ChEBI" id="CHEBI:15378"/>
        <dbReference type="ChEBI" id="CHEBI:55376"/>
        <dbReference type="ChEBI" id="CHEBI:57783"/>
        <dbReference type="ChEBI" id="CHEBI:58349"/>
        <dbReference type="ChEBI" id="CHEBI:60344"/>
        <dbReference type="EC" id="1.6.2.4"/>
    </reaction>
</comment>
<dbReference type="InterPro" id="IPR001433">
    <property type="entry name" value="OxRdtase_FAD/NAD-bd"/>
</dbReference>
<dbReference type="GO" id="GO:0010181">
    <property type="term" value="F:FMN binding"/>
    <property type="evidence" value="ECO:0007669"/>
    <property type="project" value="UniProtKB-UniRule"/>
</dbReference>
<evidence type="ECO:0000256" key="7">
    <source>
        <dbReference type="ARBA" id="ARBA00022723"/>
    </source>
</evidence>
<dbReference type="SUPFAM" id="SSF48264">
    <property type="entry name" value="Cytochrome P450"/>
    <property type="match status" value="1"/>
</dbReference>
<dbReference type="GO" id="GO:0003958">
    <property type="term" value="F:NADPH-hemoprotein reductase activity"/>
    <property type="evidence" value="ECO:0007669"/>
    <property type="project" value="UniProtKB-UniRule"/>
</dbReference>
<evidence type="ECO:0000256" key="8">
    <source>
        <dbReference type="ARBA" id="ARBA00022827"/>
    </source>
</evidence>
<keyword evidence="6 15" id="KW-0288">FMN</keyword>
<keyword evidence="21" id="KW-1185">Reference proteome</keyword>
<sequence>MTSDGGLPIPQPTPSLLLGNLRDIDPTDAPGSFNRLAEIYGEIFQLDLAGRKTIVCSSYDTINDLCDANRFEKTVSGALEEVRALTGNGLFTAYPGEKAWGIAHRLLMPLFGPIGIRKMFGPMMDCVTQMLLQWDRFGPSHEIVCADDFTRLTFDMIGLCAFGFRFNNFYLPKPHPFVGQMANVLLECGRRSNRLSVENKLRIFSATKLNGDIAKMHALCNEIIADRVANPRPDAQDLLNTMLNGVDPKTGEKMTQESTRYNMVTFLVAGHETTSGTLGFLFYHLLKNPEKYLRAQHEVDELLGDGPLEPKHIPQLVYLKFAIYETLRFMGPIGLNSKHALKPTKIAGKYQVEPDSQIFMNLRGLHHDPKIWGGDADIFRPERFLDGQWEKLPKNAWKPFGDGERACIGRQFAEQEMIMVVALILQKFQVELADPAYELHVKVTLTMKPDGLKLKVRRRPGRTMASLGVSGSVTARPEQPRTDSGYDASTKRTAEELKPIAVLYGSQAGTCKAYAEELQTNASRYGFQASVATLDSATEQVPKDQPVVIIEPSYEGKPADNAKKFVSWLESSHNSSLLEGVQYAIFGVGNSDWVSSYHRVPKLTDELFAQLGAKRFLETGFVDVKSDILGPWEDWAENMWSALRKSSGTTTTITDGKLSAAVSPPKFATYLGGSNIGYGVVKASKNLGGEEVGLPKKQIDIELPLGSSYRSGDYMVVLPLNNPKTVRRVLKRFDLSPDDDISITNTSKTFLLSEGPISVFDLLMTRVELGTPVSQKQLQALAEAIPENRRESLVSLLGKEAYEKNILPKRYSVLDVLEEHAECQLPFADYLDMLKPLTPRQYSISSSPIANIEFISTPQGTAQRLTASLTYDVHDEPAWSKADRRFYGVASTYLARLEAGDRVRCFTHSTNVNFHLPIDFTTPVIMICAGSGLAPMRGFIQERATIRKARNITLGPAILYFGCRHHEKDYIYKYELEQWESDGVVSLRPCFSKEEAGGHYKYVPDRMWAEREELAVLFGEHGAKILVCGSASKLAKSTADVCKRIWLEKHEGQTEEAAQLWLEKVKEDRYVSDVFE</sequence>
<dbReference type="PRINTS" id="PR00371">
    <property type="entry name" value="FPNCR"/>
</dbReference>
<reference evidence="20" key="1">
    <citation type="submission" date="2019-04" db="EMBL/GenBank/DDBJ databases">
        <title>Sequencing of skin fungus with MAO and IRED activity.</title>
        <authorList>
            <person name="Marsaioli A.J."/>
            <person name="Bonatto J.M.C."/>
            <person name="Reis Junior O."/>
        </authorList>
    </citation>
    <scope>NUCLEOTIDE SEQUENCE</scope>
    <source>
        <strain evidence="20">28M1</strain>
    </source>
</reference>
<dbReference type="PANTHER" id="PTHR19384">
    <property type="entry name" value="NITRIC OXIDE SYNTHASE-RELATED"/>
    <property type="match status" value="1"/>
</dbReference>
<name>A0A9P4WMA1_9PLEO</name>
<keyword evidence="5 15" id="KW-0285">Flavoprotein</keyword>
<comment type="cofactor">
    <cofactor evidence="15">
        <name>FAD</name>
        <dbReference type="ChEBI" id="CHEBI:57692"/>
    </cofactor>
    <cofactor evidence="15">
        <name>FMN</name>
        <dbReference type="ChEBI" id="CHEBI:58210"/>
    </cofactor>
</comment>
<dbReference type="Proteomes" id="UP000758155">
    <property type="component" value="Unassembled WGS sequence"/>
</dbReference>
<evidence type="ECO:0000256" key="4">
    <source>
        <dbReference type="ARBA" id="ARBA00022617"/>
    </source>
</evidence>
<dbReference type="SUPFAM" id="SSF63380">
    <property type="entry name" value="Riboflavin synthase domain-like"/>
    <property type="match status" value="1"/>
</dbReference>
<dbReference type="GO" id="GO:0050660">
    <property type="term" value="F:flavin adenine dinucleotide binding"/>
    <property type="evidence" value="ECO:0007669"/>
    <property type="project" value="TreeGrafter"/>
</dbReference>
<gene>
    <name evidence="20" type="ORF">E8E12_008017</name>
</gene>
<feature type="region of interest" description="Disordered" evidence="17">
    <location>
        <begin position="467"/>
        <end position="490"/>
    </location>
</feature>
<evidence type="ECO:0000259" key="18">
    <source>
        <dbReference type="PROSITE" id="PS50902"/>
    </source>
</evidence>
<dbReference type="SUPFAM" id="SSF52218">
    <property type="entry name" value="Flavoproteins"/>
    <property type="match status" value="1"/>
</dbReference>
<dbReference type="PIRSF" id="PIRSF000209">
    <property type="entry name" value="Bifunctional_P450_P450R"/>
    <property type="match status" value="1"/>
</dbReference>
<dbReference type="EC" id="1.6.2.4" evidence="15"/>
<comment type="similarity">
    <text evidence="2 15">In the N-terminal section; belongs to the cytochrome P450 family.</text>
</comment>
<dbReference type="FunFam" id="1.10.630.10:FF:000040">
    <property type="entry name" value="Bifunctional cytochrome P450/NADPH--P450 reductase"/>
    <property type="match status" value="1"/>
</dbReference>
<organism evidence="20 21">
    <name type="scientific">Didymella heteroderae</name>
    <dbReference type="NCBI Taxonomy" id="1769908"/>
    <lineage>
        <taxon>Eukaryota</taxon>
        <taxon>Fungi</taxon>
        <taxon>Dikarya</taxon>
        <taxon>Ascomycota</taxon>
        <taxon>Pezizomycotina</taxon>
        <taxon>Dothideomycetes</taxon>
        <taxon>Pleosporomycetidae</taxon>
        <taxon>Pleosporales</taxon>
        <taxon>Pleosporineae</taxon>
        <taxon>Didymellaceae</taxon>
        <taxon>Didymella</taxon>
    </lineage>
</organism>
<evidence type="ECO:0000256" key="5">
    <source>
        <dbReference type="ARBA" id="ARBA00022630"/>
    </source>
</evidence>
<dbReference type="PROSITE" id="PS50902">
    <property type="entry name" value="FLAVODOXIN_LIKE"/>
    <property type="match status" value="1"/>
</dbReference>
<dbReference type="PROSITE" id="PS00086">
    <property type="entry name" value="CYTOCHROME_P450"/>
    <property type="match status" value="1"/>
</dbReference>
<evidence type="ECO:0000256" key="12">
    <source>
        <dbReference type="ARBA" id="ARBA00023004"/>
    </source>
</evidence>
<dbReference type="Gene3D" id="2.40.30.10">
    <property type="entry name" value="Translation factors"/>
    <property type="match status" value="1"/>
</dbReference>
<dbReference type="Pfam" id="PF00258">
    <property type="entry name" value="Flavodoxin_1"/>
    <property type="match status" value="1"/>
</dbReference>
<dbReference type="GO" id="GO:0005506">
    <property type="term" value="F:iron ion binding"/>
    <property type="evidence" value="ECO:0007669"/>
    <property type="project" value="UniProtKB-UniRule"/>
</dbReference>
<evidence type="ECO:0000256" key="10">
    <source>
        <dbReference type="ARBA" id="ARBA00022982"/>
    </source>
</evidence>
<dbReference type="EC" id="1.14.14.1" evidence="15"/>
<comment type="cofactor">
    <cofactor evidence="1 15 16">
        <name>heme</name>
        <dbReference type="ChEBI" id="CHEBI:30413"/>
    </cofactor>
</comment>
<keyword evidence="8 15" id="KW-0274">FAD</keyword>
<dbReference type="InterPro" id="IPR017972">
    <property type="entry name" value="Cyt_P450_CS"/>
</dbReference>
<dbReference type="InterPro" id="IPR003097">
    <property type="entry name" value="CysJ-like_FAD-binding"/>
</dbReference>
<dbReference type="GO" id="GO:0020037">
    <property type="term" value="F:heme binding"/>
    <property type="evidence" value="ECO:0007669"/>
    <property type="project" value="UniProtKB-UniRule"/>
</dbReference>
<evidence type="ECO:0000256" key="6">
    <source>
        <dbReference type="ARBA" id="ARBA00022643"/>
    </source>
</evidence>
<dbReference type="GO" id="GO:0005829">
    <property type="term" value="C:cytosol"/>
    <property type="evidence" value="ECO:0007669"/>
    <property type="project" value="TreeGrafter"/>
</dbReference>
<keyword evidence="11 15" id="KW-0560">Oxidoreductase</keyword>
<dbReference type="InterPro" id="IPR036396">
    <property type="entry name" value="Cyt_P450_sf"/>
</dbReference>
<dbReference type="Pfam" id="PF00067">
    <property type="entry name" value="p450"/>
    <property type="match status" value="1"/>
</dbReference>
<dbReference type="EMBL" id="SWKV01000051">
    <property type="protein sequence ID" value="KAF3036352.1"/>
    <property type="molecule type" value="Genomic_DNA"/>
</dbReference>
<keyword evidence="9 15" id="KW-0521">NADP</keyword>
<dbReference type="PROSITE" id="PS51384">
    <property type="entry name" value="FAD_FR"/>
    <property type="match status" value="1"/>
</dbReference>
<dbReference type="InterPro" id="IPR001094">
    <property type="entry name" value="Flavdoxin-like"/>
</dbReference>
<dbReference type="Gene3D" id="1.20.990.10">
    <property type="entry name" value="NADPH-cytochrome p450 Reductase, Chain A, domain 3"/>
    <property type="match status" value="1"/>
</dbReference>
<protein>
    <recommendedName>
        <fullName evidence="15">Bifunctional cytochrome P450/NADPH--P450 reductase</fullName>
    </recommendedName>
    <domain>
        <recommendedName>
            <fullName evidence="15">Cytochrome P450</fullName>
            <ecNumber evidence="15">1.14.14.1</ecNumber>
        </recommendedName>
    </domain>
    <domain>
        <recommendedName>
            <fullName evidence="15">NADPH--cytochrome P450 reductase</fullName>
            <ecNumber evidence="15">1.6.2.4</ecNumber>
        </recommendedName>
    </domain>
</protein>
<dbReference type="Pfam" id="PF00667">
    <property type="entry name" value="FAD_binding_1"/>
    <property type="match status" value="1"/>
</dbReference>
<dbReference type="OrthoDB" id="1470350at2759"/>
<dbReference type="PRINTS" id="PR00369">
    <property type="entry name" value="FLAVODOXIN"/>
</dbReference>
<feature type="domain" description="Flavodoxin-like" evidence="18">
    <location>
        <begin position="500"/>
        <end position="640"/>
    </location>
</feature>
<evidence type="ECO:0000256" key="13">
    <source>
        <dbReference type="ARBA" id="ARBA00023033"/>
    </source>
</evidence>
<evidence type="ECO:0000256" key="9">
    <source>
        <dbReference type="ARBA" id="ARBA00022857"/>
    </source>
</evidence>
<keyword evidence="13 15" id="KW-0503">Monooxygenase</keyword>
<evidence type="ECO:0000256" key="2">
    <source>
        <dbReference type="ARBA" id="ARBA00010018"/>
    </source>
</evidence>
<keyword evidence="3 15" id="KW-0813">Transport</keyword>
<feature type="binding site" description="axial binding residue" evidence="16">
    <location>
        <position position="407"/>
    </location>
    <ligand>
        <name>heme</name>
        <dbReference type="ChEBI" id="CHEBI:30413"/>
    </ligand>
    <ligandPart>
        <name>Fe</name>
        <dbReference type="ChEBI" id="CHEBI:18248"/>
    </ligandPart>
</feature>
<proteinExistence type="inferred from homology"/>
<dbReference type="AlphaFoldDB" id="A0A9P4WMA1"/>
<dbReference type="Gene3D" id="1.10.630.10">
    <property type="entry name" value="Cytochrome P450"/>
    <property type="match status" value="1"/>
</dbReference>
<dbReference type="Gene3D" id="3.40.50.360">
    <property type="match status" value="1"/>
</dbReference>
<dbReference type="CDD" id="cd06206">
    <property type="entry name" value="bifunctional_CYPOR"/>
    <property type="match status" value="1"/>
</dbReference>
<feature type="domain" description="FAD-binding FR-type" evidence="19">
    <location>
        <begin position="638"/>
        <end position="917"/>
    </location>
</feature>
<evidence type="ECO:0000256" key="16">
    <source>
        <dbReference type="PIRSR" id="PIRSR000209-1"/>
    </source>
</evidence>
<evidence type="ECO:0000256" key="11">
    <source>
        <dbReference type="ARBA" id="ARBA00023002"/>
    </source>
</evidence>
<dbReference type="PANTHER" id="PTHR19384:SF127">
    <property type="entry name" value="BIFUNCTIONAL CYTOCHROME P450_NADPH--P450 REDUCTASE"/>
    <property type="match status" value="1"/>
</dbReference>
<dbReference type="InterPro" id="IPR008254">
    <property type="entry name" value="Flavodoxin/NO_synth"/>
</dbReference>
<evidence type="ECO:0000256" key="15">
    <source>
        <dbReference type="PIRNR" id="PIRNR000209"/>
    </source>
</evidence>
<comment type="caution">
    <text evidence="20">The sequence shown here is derived from an EMBL/GenBank/DDBJ whole genome shotgun (WGS) entry which is preliminary data.</text>
</comment>
<dbReference type="InterPro" id="IPR017927">
    <property type="entry name" value="FAD-bd_FR_type"/>
</dbReference>
<evidence type="ECO:0000313" key="21">
    <source>
        <dbReference type="Proteomes" id="UP000758155"/>
    </source>
</evidence>
<evidence type="ECO:0000256" key="14">
    <source>
        <dbReference type="ARBA" id="ARBA00049342"/>
    </source>
</evidence>
<dbReference type="InterPro" id="IPR023173">
    <property type="entry name" value="NADPH_Cyt_P450_Rdtase_alpha"/>
</dbReference>
<dbReference type="Pfam" id="PF00175">
    <property type="entry name" value="NAD_binding_1"/>
    <property type="match status" value="1"/>
</dbReference>
<keyword evidence="10 15" id="KW-0249">Electron transport</keyword>
<evidence type="ECO:0000256" key="1">
    <source>
        <dbReference type="ARBA" id="ARBA00001971"/>
    </source>
</evidence>
<dbReference type="CDD" id="cd11068">
    <property type="entry name" value="CYP120A1"/>
    <property type="match status" value="1"/>
</dbReference>
<dbReference type="InterPro" id="IPR029039">
    <property type="entry name" value="Flavoprotein-like_sf"/>
</dbReference>
<dbReference type="InterPro" id="IPR039261">
    <property type="entry name" value="FNR_nucleotide-bd"/>
</dbReference>
<dbReference type="SUPFAM" id="SSF52343">
    <property type="entry name" value="Ferredoxin reductase-like, C-terminal NADP-linked domain"/>
    <property type="match status" value="1"/>
</dbReference>
<evidence type="ECO:0000259" key="19">
    <source>
        <dbReference type="PROSITE" id="PS51384"/>
    </source>
</evidence>
<dbReference type="InterPro" id="IPR001709">
    <property type="entry name" value="Flavoprot_Pyr_Nucl_cyt_Rdtase"/>
</dbReference>
<comment type="catalytic activity">
    <reaction evidence="15">
        <text>an organic molecule + reduced [NADPH--hemoprotein reductase] + O2 = an alcohol + oxidized [NADPH--hemoprotein reductase] + H2O + H(+)</text>
        <dbReference type="Rhea" id="RHEA:17149"/>
        <dbReference type="Rhea" id="RHEA-COMP:11964"/>
        <dbReference type="Rhea" id="RHEA-COMP:11965"/>
        <dbReference type="ChEBI" id="CHEBI:15377"/>
        <dbReference type="ChEBI" id="CHEBI:15378"/>
        <dbReference type="ChEBI" id="CHEBI:15379"/>
        <dbReference type="ChEBI" id="CHEBI:30879"/>
        <dbReference type="ChEBI" id="CHEBI:57618"/>
        <dbReference type="ChEBI" id="CHEBI:58210"/>
        <dbReference type="ChEBI" id="CHEBI:142491"/>
        <dbReference type="EC" id="1.14.14.1"/>
    </reaction>
</comment>
<keyword evidence="4 15" id="KW-0349">Heme</keyword>
<evidence type="ECO:0000256" key="3">
    <source>
        <dbReference type="ARBA" id="ARBA00022448"/>
    </source>
</evidence>
<evidence type="ECO:0000256" key="17">
    <source>
        <dbReference type="SAM" id="MobiDB-lite"/>
    </source>
</evidence>
<keyword evidence="12 15" id="KW-0408">Iron</keyword>
<dbReference type="InterPro" id="IPR017938">
    <property type="entry name" value="Riboflavin_synthase-like_b-brl"/>
</dbReference>
<accession>A0A9P4WMA1</accession>
<evidence type="ECO:0000313" key="20">
    <source>
        <dbReference type="EMBL" id="KAF3036352.1"/>
    </source>
</evidence>
<dbReference type="Gene3D" id="3.40.50.80">
    <property type="entry name" value="Nucleotide-binding domain of ferredoxin-NADP reductase (FNR) module"/>
    <property type="match status" value="1"/>
</dbReference>
<dbReference type="GO" id="GO:0070330">
    <property type="term" value="F:aromatase activity"/>
    <property type="evidence" value="ECO:0007669"/>
    <property type="project" value="UniProtKB-UniRule"/>
</dbReference>